<organism evidence="2 4">
    <name type="scientific">Triticum turgidum subsp. durum</name>
    <name type="common">Durum wheat</name>
    <name type="synonym">Triticum durum</name>
    <dbReference type="NCBI Taxonomy" id="4567"/>
    <lineage>
        <taxon>Eukaryota</taxon>
        <taxon>Viridiplantae</taxon>
        <taxon>Streptophyta</taxon>
        <taxon>Embryophyta</taxon>
        <taxon>Tracheophyta</taxon>
        <taxon>Spermatophyta</taxon>
        <taxon>Magnoliopsida</taxon>
        <taxon>Liliopsida</taxon>
        <taxon>Poales</taxon>
        <taxon>Poaceae</taxon>
        <taxon>BOP clade</taxon>
        <taxon>Pooideae</taxon>
        <taxon>Triticodae</taxon>
        <taxon>Triticeae</taxon>
        <taxon>Triticinae</taxon>
        <taxon>Triticum</taxon>
    </lineage>
</organism>
<dbReference type="OMA" id="HDAMGAP"/>
<dbReference type="Gramene" id="TRITD5Bv1G091460.2">
    <property type="protein sequence ID" value="TRITD5Bv1G091460.2"/>
    <property type="gene ID" value="TRITD5Bv1G091460"/>
</dbReference>
<proteinExistence type="predicted"/>
<evidence type="ECO:0000259" key="1">
    <source>
        <dbReference type="Pfam" id="PF07762"/>
    </source>
</evidence>
<dbReference type="InterPro" id="IPR011676">
    <property type="entry name" value="DUF1618"/>
</dbReference>
<dbReference type="PANTHER" id="PTHR33074">
    <property type="entry name" value="EXPRESSED PROTEIN-RELATED"/>
    <property type="match status" value="1"/>
</dbReference>
<dbReference type="Pfam" id="PF07762">
    <property type="entry name" value="DUF1618"/>
    <property type="match status" value="1"/>
</dbReference>
<accession>A0A9R0X4Y3</accession>
<sequence>MAFVDLFKGILIGDVLEGSPQFLYIPLPATTEISQPWTNYPLYTRDVSIDMSSGHIRIKFIELVCPLHLPAWAATTWSTTTTATSPWLRLEEWDTHTILEARQLSVGDGVNTAGLLPEALQSEGKPDFGLLFINLPMLSLHEDNIVCFLAKQHYLNKQAWVIAVDTVTKKLLGVHPFQMGRFTTLFYSTISSHLNISAAASGAKGDLEWLGTHREQQGGVGAYDADDKELEHVKPCLI</sequence>
<evidence type="ECO:0000313" key="2">
    <source>
        <dbReference type="EMBL" id="VAI30169.1"/>
    </source>
</evidence>
<dbReference type="EMBL" id="LT934120">
    <property type="protein sequence ID" value="VAI30172.1"/>
    <property type="molecule type" value="Genomic_DNA"/>
</dbReference>
<dbReference type="PANTHER" id="PTHR33074:SF103">
    <property type="entry name" value="DUF1618 DOMAIN-CONTAINING PROTEIN"/>
    <property type="match status" value="1"/>
</dbReference>
<reference evidence="2 4" key="1">
    <citation type="submission" date="2017-09" db="EMBL/GenBank/DDBJ databases">
        <authorList>
            <consortium name="International Durum Wheat Genome Sequencing Consortium (IDWGSC)"/>
            <person name="Milanesi L."/>
        </authorList>
    </citation>
    <scope>NUCLEOTIDE SEQUENCE [LARGE SCALE GENOMIC DNA]</scope>
    <source>
        <strain evidence="4">cv. Svevo</strain>
    </source>
</reference>
<dbReference type="Proteomes" id="UP000324705">
    <property type="component" value="Chromosome 5B"/>
</dbReference>
<dbReference type="AlphaFoldDB" id="A0A9R0X4Y3"/>
<feature type="domain" description="DUF1618" evidence="1">
    <location>
        <begin position="4"/>
        <end position="147"/>
    </location>
</feature>
<name>A0A9R0X4Y3_TRITD</name>
<evidence type="ECO:0000313" key="4">
    <source>
        <dbReference type="Proteomes" id="UP000324705"/>
    </source>
</evidence>
<dbReference type="EMBL" id="LT934120">
    <property type="protein sequence ID" value="VAI30169.1"/>
    <property type="molecule type" value="Genomic_DNA"/>
</dbReference>
<dbReference type="Gramene" id="TRITD5Bv1G091270.1">
    <property type="protein sequence ID" value="TRITD5Bv1G091270.1"/>
    <property type="gene ID" value="TRITD5Bv1G091270"/>
</dbReference>
<keyword evidence="4" id="KW-1185">Reference proteome</keyword>
<evidence type="ECO:0000313" key="3">
    <source>
        <dbReference type="EMBL" id="VAI30172.1"/>
    </source>
</evidence>
<protein>
    <recommendedName>
        <fullName evidence="1">DUF1618 domain-containing protein</fullName>
    </recommendedName>
</protein>
<gene>
    <name evidence="2" type="ORF">TRITD_5Bv1G091270</name>
    <name evidence="3" type="ORF">TRITD_5Bv1G091460</name>
</gene>